<dbReference type="Gene3D" id="3.10.180.10">
    <property type="entry name" value="2,3-Dihydroxybiphenyl 1,2-Dioxygenase, domain 1"/>
    <property type="match status" value="2"/>
</dbReference>
<dbReference type="InterPro" id="IPR029068">
    <property type="entry name" value="Glyas_Bleomycin-R_OHBP_Dase"/>
</dbReference>
<sequence length="278" mass="29102">MTESVSGPTPGVPCFVSVMMHDLSAGRRFYGELFGWEFEAGPEMLGPYLNAMVDGRPIAGLGGMAPGRRHPVDWVPFFSTADADATTDRVRECGGTPAVGPMDVEQAGRVALAADPLGAVFGVWQAGVEYGTPFSTRPGSPVWTELVTVESSMVSKFYSLVFDDDPRPERRDGAIDGTGTADGTGATEDYVVLYHDDRPVAGIHGVGTAGLPPGHGACWVTYFSVADPEEAAARVTRLGGKVLGAVQRAPFGEFVRATDPEGAPFGLVRPAEPAPSGG</sequence>
<evidence type="ECO:0000313" key="3">
    <source>
        <dbReference type="Proteomes" id="UP000538929"/>
    </source>
</evidence>
<dbReference type="CDD" id="cd07247">
    <property type="entry name" value="SgaA_N_like"/>
    <property type="match status" value="1"/>
</dbReference>
<dbReference type="PANTHER" id="PTHR33993">
    <property type="entry name" value="GLYOXALASE-RELATED"/>
    <property type="match status" value="1"/>
</dbReference>
<organism evidence="2 3">
    <name type="scientific">Streptomyces alkaliphilus</name>
    <dbReference type="NCBI Taxonomy" id="1472722"/>
    <lineage>
        <taxon>Bacteria</taxon>
        <taxon>Bacillati</taxon>
        <taxon>Actinomycetota</taxon>
        <taxon>Actinomycetes</taxon>
        <taxon>Kitasatosporales</taxon>
        <taxon>Streptomycetaceae</taxon>
        <taxon>Streptomyces</taxon>
    </lineage>
</organism>
<keyword evidence="3" id="KW-1185">Reference proteome</keyword>
<dbReference type="EMBL" id="VKHT01000488">
    <property type="protein sequence ID" value="MBB0245424.1"/>
    <property type="molecule type" value="Genomic_DNA"/>
</dbReference>
<dbReference type="AlphaFoldDB" id="A0A7W3Y263"/>
<dbReference type="Proteomes" id="UP000538929">
    <property type="component" value="Unassembled WGS sequence"/>
</dbReference>
<dbReference type="InterPro" id="IPR052164">
    <property type="entry name" value="Anthracycline_SecMetBiosynth"/>
</dbReference>
<comment type="caution">
    <text evidence="2">The sequence shown here is derived from an EMBL/GenBank/DDBJ whole genome shotgun (WGS) entry which is preliminary data.</text>
</comment>
<reference evidence="3" key="1">
    <citation type="submission" date="2019-10" db="EMBL/GenBank/DDBJ databases">
        <title>Streptomyces sp. nov., a novel actinobacterium isolated from alkaline environment.</title>
        <authorList>
            <person name="Golinska P."/>
        </authorList>
    </citation>
    <scope>NUCLEOTIDE SEQUENCE [LARGE SCALE GENOMIC DNA]</scope>
    <source>
        <strain evidence="3">DSM 42118</strain>
    </source>
</reference>
<name>A0A7W3Y263_9ACTN</name>
<dbReference type="PROSITE" id="PS51819">
    <property type="entry name" value="VOC"/>
    <property type="match status" value="1"/>
</dbReference>
<accession>A0A7W3Y263</accession>
<dbReference type="PANTHER" id="PTHR33993:SF10">
    <property type="entry name" value="CONSERVED PROTEIN"/>
    <property type="match status" value="1"/>
</dbReference>
<feature type="domain" description="VOC" evidence="1">
    <location>
        <begin position="11"/>
        <end position="126"/>
    </location>
</feature>
<evidence type="ECO:0000313" key="2">
    <source>
        <dbReference type="EMBL" id="MBB0245424.1"/>
    </source>
</evidence>
<dbReference type="RefSeq" id="WP_182606907.1">
    <property type="nucleotide sequence ID" value="NZ_VKHT01000488.1"/>
</dbReference>
<protein>
    <submittedName>
        <fullName evidence="2">VOC family protein</fullName>
    </submittedName>
</protein>
<evidence type="ECO:0000259" key="1">
    <source>
        <dbReference type="PROSITE" id="PS51819"/>
    </source>
</evidence>
<dbReference type="InterPro" id="IPR037523">
    <property type="entry name" value="VOC_core"/>
</dbReference>
<proteinExistence type="predicted"/>
<dbReference type="SUPFAM" id="SSF54593">
    <property type="entry name" value="Glyoxalase/Bleomycin resistance protein/Dihydroxybiphenyl dioxygenase"/>
    <property type="match status" value="2"/>
</dbReference>
<gene>
    <name evidence="2" type="ORF">FNQ90_15275</name>
</gene>